<feature type="domain" description="NAD-dependent epimerase/dehydratase" evidence="1">
    <location>
        <begin position="6"/>
        <end position="202"/>
    </location>
</feature>
<dbReference type="EMBL" id="RJTM01000182">
    <property type="protein sequence ID" value="RNL69235.1"/>
    <property type="molecule type" value="Genomic_DNA"/>
</dbReference>
<dbReference type="Gene3D" id="3.40.50.720">
    <property type="entry name" value="NAD(P)-binding Rossmann-like Domain"/>
    <property type="match status" value="1"/>
</dbReference>
<dbReference type="Pfam" id="PF01370">
    <property type="entry name" value="Epimerase"/>
    <property type="match status" value="1"/>
</dbReference>
<evidence type="ECO:0000313" key="2">
    <source>
        <dbReference type="EMBL" id="RNL69235.1"/>
    </source>
</evidence>
<dbReference type="OrthoDB" id="751203at2"/>
<gene>
    <name evidence="2" type="ORF">ED312_22400</name>
</gene>
<sequence length="264" mass="29777">MRIAILGCGWLGFPLAKKCMEAGYHVKGSTTSPEKEKVFTAAGIHPYLIRLQEDKIDGAMDRFLKDVDVLLVDIPPKLRGIHPENFVKKTKQLLPAVENSSVKKLLFISSTSVFRDDNTVITEKTTPDPETESGKQLLASERLLRSSSRFRTTILRFAGLIGPNRHPAHHLAGKKELKNPDAPVNLIHLDDCISIILEILQQEKWGETYHAAFPFHPTRKEYYTEKAGEFGLPVPEFTNTPVKGKTISSEKLSEELRYAFRTRI</sequence>
<keyword evidence="3" id="KW-1185">Reference proteome</keyword>
<reference evidence="2 3" key="1">
    <citation type="submission" date="2018-10" db="EMBL/GenBank/DDBJ databases">
        <title>Sinomicrobium pectinilyticum sp. nov., a pectinase-producing bacterium isolated from alkaline and saline soil, and emended description of the genus Sinomicrobium.</title>
        <authorList>
            <person name="Cheng B."/>
            <person name="Li C."/>
            <person name="Lai Q."/>
            <person name="Du M."/>
            <person name="Shao Z."/>
            <person name="Xu P."/>
            <person name="Yang C."/>
        </authorList>
    </citation>
    <scope>NUCLEOTIDE SEQUENCE [LARGE SCALE GENOMIC DNA]</scope>
    <source>
        <strain evidence="2 3">5DNS001</strain>
    </source>
</reference>
<comment type="caution">
    <text evidence="2">The sequence shown here is derived from an EMBL/GenBank/DDBJ whole genome shotgun (WGS) entry which is preliminary data.</text>
</comment>
<dbReference type="InterPro" id="IPR036291">
    <property type="entry name" value="NAD(P)-bd_dom_sf"/>
</dbReference>
<dbReference type="InterPro" id="IPR051783">
    <property type="entry name" value="NAD(P)-dependent_oxidoreduct"/>
</dbReference>
<dbReference type="PANTHER" id="PTHR48079">
    <property type="entry name" value="PROTEIN YEEZ"/>
    <property type="match status" value="1"/>
</dbReference>
<dbReference type="CDD" id="cd05266">
    <property type="entry name" value="SDR_a4"/>
    <property type="match status" value="1"/>
</dbReference>
<proteinExistence type="predicted"/>
<dbReference type="GO" id="GO:0004029">
    <property type="term" value="F:aldehyde dehydrogenase (NAD+) activity"/>
    <property type="evidence" value="ECO:0007669"/>
    <property type="project" value="TreeGrafter"/>
</dbReference>
<dbReference type="AlphaFoldDB" id="A0A3N0D0P5"/>
<dbReference type="RefSeq" id="WP_123218251.1">
    <property type="nucleotide sequence ID" value="NZ_RJTM01000182.1"/>
</dbReference>
<protein>
    <submittedName>
        <fullName evidence="2">SDR family oxidoreductase</fullName>
    </submittedName>
</protein>
<name>A0A3N0D0P5_SINP1</name>
<dbReference type="InterPro" id="IPR001509">
    <property type="entry name" value="Epimerase_deHydtase"/>
</dbReference>
<dbReference type="GO" id="GO:0005737">
    <property type="term" value="C:cytoplasm"/>
    <property type="evidence" value="ECO:0007669"/>
    <property type="project" value="TreeGrafter"/>
</dbReference>
<dbReference type="Proteomes" id="UP000267469">
    <property type="component" value="Unassembled WGS sequence"/>
</dbReference>
<accession>A0A3N0D0P5</accession>
<evidence type="ECO:0000313" key="3">
    <source>
        <dbReference type="Proteomes" id="UP000267469"/>
    </source>
</evidence>
<dbReference type="SUPFAM" id="SSF51735">
    <property type="entry name" value="NAD(P)-binding Rossmann-fold domains"/>
    <property type="match status" value="1"/>
</dbReference>
<organism evidence="2 3">
    <name type="scientific">Sinomicrobium pectinilyticum</name>
    <dbReference type="NCBI Taxonomy" id="1084421"/>
    <lineage>
        <taxon>Bacteria</taxon>
        <taxon>Pseudomonadati</taxon>
        <taxon>Bacteroidota</taxon>
        <taxon>Flavobacteriia</taxon>
        <taxon>Flavobacteriales</taxon>
        <taxon>Flavobacteriaceae</taxon>
        <taxon>Sinomicrobium</taxon>
    </lineage>
</organism>
<evidence type="ECO:0000259" key="1">
    <source>
        <dbReference type="Pfam" id="PF01370"/>
    </source>
</evidence>
<dbReference type="PANTHER" id="PTHR48079:SF6">
    <property type="entry name" value="NAD(P)-BINDING DOMAIN-CONTAINING PROTEIN-RELATED"/>
    <property type="match status" value="1"/>
</dbReference>